<organism evidence="2 3">
    <name type="scientific">Theileria orientalis strain Shintoku</name>
    <dbReference type="NCBI Taxonomy" id="869250"/>
    <lineage>
        <taxon>Eukaryota</taxon>
        <taxon>Sar</taxon>
        <taxon>Alveolata</taxon>
        <taxon>Apicomplexa</taxon>
        <taxon>Aconoidasida</taxon>
        <taxon>Piroplasmida</taxon>
        <taxon>Theileriidae</taxon>
        <taxon>Theileria</taxon>
    </lineage>
</organism>
<protein>
    <recommendedName>
        <fullName evidence="4">Vacuolar protein sorting-associated protein 8 central domain-containing protein</fullName>
    </recommendedName>
</protein>
<dbReference type="PANTHER" id="PTHR12616:SF8">
    <property type="entry name" value="VACUOLAR PROTEIN SORTING-ASSOCIATED PROTEIN 8 HOMOLOG"/>
    <property type="match status" value="1"/>
</dbReference>
<feature type="compositionally biased region" description="Basic and acidic residues" evidence="1">
    <location>
        <begin position="1145"/>
        <end position="1168"/>
    </location>
</feature>
<dbReference type="GeneID" id="20713174"/>
<dbReference type="GO" id="GO:0030897">
    <property type="term" value="C:HOPS complex"/>
    <property type="evidence" value="ECO:0007669"/>
    <property type="project" value="TreeGrafter"/>
</dbReference>
<dbReference type="InterPro" id="IPR036322">
    <property type="entry name" value="WD40_repeat_dom_sf"/>
</dbReference>
<feature type="region of interest" description="Disordered" evidence="1">
    <location>
        <begin position="1114"/>
        <end position="1168"/>
    </location>
</feature>
<evidence type="ECO:0000313" key="2">
    <source>
        <dbReference type="EMBL" id="BAM38760.1"/>
    </source>
</evidence>
<reference evidence="2 3" key="1">
    <citation type="journal article" date="2012" name="MBio">
        <title>Comparative genome analysis of three eukaryotic parasites with differing abilities to transform leukocytes reveals key mediators of Theileria-induced leukocyte transformation.</title>
        <authorList>
            <person name="Hayashida K."/>
            <person name="Hara Y."/>
            <person name="Abe T."/>
            <person name="Yamasaki C."/>
            <person name="Toyoda A."/>
            <person name="Kosuge T."/>
            <person name="Suzuki Y."/>
            <person name="Sato Y."/>
            <person name="Kawashima S."/>
            <person name="Katayama T."/>
            <person name="Wakaguri H."/>
            <person name="Inoue N."/>
            <person name="Homma K."/>
            <person name="Tada-Umezaki M."/>
            <person name="Yagi Y."/>
            <person name="Fujii Y."/>
            <person name="Habara T."/>
            <person name="Kanehisa M."/>
            <person name="Watanabe H."/>
            <person name="Ito K."/>
            <person name="Gojobori T."/>
            <person name="Sugawara H."/>
            <person name="Imanishi T."/>
            <person name="Weir W."/>
            <person name="Gardner M."/>
            <person name="Pain A."/>
            <person name="Shiels B."/>
            <person name="Hattori M."/>
            <person name="Nene V."/>
            <person name="Sugimoto C."/>
        </authorList>
    </citation>
    <scope>NUCLEOTIDE SEQUENCE [LARGE SCALE GENOMIC DNA]</scope>
    <source>
        <strain evidence="2 3">Shintoku</strain>
    </source>
</reference>
<evidence type="ECO:0008006" key="4">
    <source>
        <dbReference type="Google" id="ProtNLM"/>
    </source>
</evidence>
<accession>J7M4L8</accession>
<sequence length="2096" mass="236530">MNLEEILQYIDQSDDYVDPNLNTQTKQNKNKETVIKDVDYSEIYNYLIRDNLPNESESHEFEDSSATDNTLTADKNENNQEDSTNICNKENVINGFISELPLESEITSISPEVLDNKITSKFDNEFDLSESINIATEANNIQNGSVEENRDNCQCEEDTKQLIEEATKDCGELFGYVKHCVNMQLSEWENKHKLHLIEKLRKKRGRLKKIAEKENGGHTIDERESKEDLTPYISKKYLKTLGLPSNTLLEDAQSNKMTIRCRHKLSGSLELLKIFDDRFYAIDDASINRMTKAATNLLTPTCICTSTDLVLFGTMCGSVYISEFATYNFERKFCSYNEYEALDTTIDSMNWYEIDSEKGLSVTSLDVLPNTGWITVGYNDGTVKLLQNFKVARGSKSHAGGKAEGPEARSGDTRTFGLMADAVSSAFSGIKKTNSQTICSTDVFNDSVLNCKFTFSESYEEIICSNLRSIAILTYSKNVLSHNLNVNYLQSLNERLENDQIVDIVCMSSNPQAKFITGGDAGGICAILTLKSCLIFSTRPRLSILINVSLEKTGRTPAPEIGIGQVPSVTWMIFNSGKKNIKPVLLISMGNQIRFIQCNLQTVKGSLSMNVASLGTMQFKHTIRAIRIVTRLILAIVDGLNVLHIVQVNLTSSPMYYDVVRSLDLTEFSSKMELGIEVFDPVWLIQTSLLPTIAVSPKTVKMMAKGYKKFSNLVSDMFQGKKHASSFELKNFTILILVPNGMVGVEMNSWIKVIGELSASKLFCEGLAIIQALSEEWVPGLYDFKAFKNNLSQLVLYILHQSSAHIIKLSKFVSETASISTNLLNLDSEAPREDPWNSKVKSDVYEQVNTLCCAMIDSCVSARMYEPLNDLIFRCFATINLEHVFVKHILMNLHHGRISLEFLNSQIIESICNTYELVLDDMHRHCLQEQWQAEDEILYIDQAVSTSALSIKAVNNNESEGSDNGETRPGTRSNEKERVCRYIEEFAENTNVGTSEYLLRSFQFDPRVLVYHIMCNNLCKIQLYCFRNNVITQTSKALSRISRHYCWHCLVYCNSVVLDDYSNVLDIMLSHICTKCMKIQEDLASVGTEKESDESVDENEARNLNVKGECVEGEEEAKGIWSDEGDCVEEEPQKPQKPQDSGYAQEEHRKDEAHKANEQKGSLDIDAKEIQRKRRVEEKISAGKVSEKEAILPMSISERLFAVRVLFLTLESFMTFENCGLTDNIDVSSYCNLIRYLCATGSFKPSFPIEAKELYTREVEWQEEAKEEEEQEPGGSKKFPHDFRDVEMTPVYKLLTISPRLLFVCILNLFTECTDKFAVHASLIGSKASTFNFVMNVVVSAIYKLEEELDSRSTRVMKNMAAFLFLRVASGPEELSINLNTAEVAMYTLLKEKEYEGQSKATVQAEWEASKELIHQEGYFNDGYFSSVFCRRDEEFDQEPIMALNEQAVEKAIRVYVENYVLAISTKIKCASDLGENKQFGQLARMCSNLMSLTSGSLKFFLHHVTGDFEVIIGEYESFEREESVFEYLERCIEYISKSNRGAPEKIDHLLLTDAKIRRSFVRAILKNLQKLIKLDLSKVTNLLIQLFSLMEVIRTLDATLEMSPETMLNTLKKLPDLQILVLDALLKSKSNTGNMLQLPNSYFNRYLNLLSVHDKANVANFLRRQKSLNITYCLSVCRKNGIEDAVIYLLLRAGNVEEAVQLLLVSFERNIGDAATRSTLIATAHSICQDYHNQISYEIIEKMWFTMLQLSVERLNSQVGEKAVCGSRDSAGSFGIKSNKLAAANRSGEYTDHKSITCEYTDHKSITCEYTDHKSITCETSSAKGVSADAFSATVAEIFNNGILKYVKFPNALTEVIKYKARLSIFKSPLNNLLSDFQLQTYIVNSASTISKIIMNKEFRQSQVFNSRGVVISTINRNANINRNLICPVCSKNLIYNIHADAELMLKPEKHARKTKGAHAEEGKMSPFEEQIGVLSSVPIQGERASAPAEPPPMISNIYNDRLSTFVTKRGRALKPFGQTQSLGPCPPIIQTIARDADSFQRDPIIVYWCSHSFHQRCAPDACPICNYSSLIGPRPIIRCKIDGAPCEIIERVND</sequence>
<dbReference type="InterPro" id="IPR045111">
    <property type="entry name" value="Vps41/Vps8"/>
</dbReference>
<gene>
    <name evidence="2" type="ORF">TOT_010000227</name>
</gene>
<dbReference type="PANTHER" id="PTHR12616">
    <property type="entry name" value="VACUOLAR PROTEIN SORTING VPS41"/>
    <property type="match status" value="1"/>
</dbReference>
<dbReference type="OrthoDB" id="289913at2759"/>
<feature type="region of interest" description="Disordered" evidence="1">
    <location>
        <begin position="956"/>
        <end position="975"/>
    </location>
</feature>
<keyword evidence="3" id="KW-1185">Reference proteome</keyword>
<evidence type="ECO:0000256" key="1">
    <source>
        <dbReference type="SAM" id="MobiDB-lite"/>
    </source>
</evidence>
<dbReference type="GO" id="GO:0005770">
    <property type="term" value="C:late endosome"/>
    <property type="evidence" value="ECO:0007669"/>
    <property type="project" value="TreeGrafter"/>
</dbReference>
<dbReference type="VEuPathDB" id="PiroplasmaDB:TOT_010000227"/>
<dbReference type="OMA" id="FRCFATI"/>
<dbReference type="Pfam" id="PF23410">
    <property type="entry name" value="Beta-prop_VPS8"/>
    <property type="match status" value="1"/>
</dbReference>
<dbReference type="GO" id="GO:0034058">
    <property type="term" value="P:endosomal vesicle fusion"/>
    <property type="evidence" value="ECO:0007669"/>
    <property type="project" value="TreeGrafter"/>
</dbReference>
<dbReference type="KEGG" id="tot:TOT_010000227"/>
<dbReference type="SUPFAM" id="SSF50978">
    <property type="entry name" value="WD40 repeat-like"/>
    <property type="match status" value="1"/>
</dbReference>
<dbReference type="STRING" id="869250.J7M4L8"/>
<dbReference type="Pfam" id="PF23556">
    <property type="entry name" value="TPR_Vps41"/>
    <property type="match status" value="1"/>
</dbReference>
<proteinExistence type="predicted"/>
<dbReference type="RefSeq" id="XP_009689061.1">
    <property type="nucleotide sequence ID" value="XM_009690766.1"/>
</dbReference>
<dbReference type="eggNOG" id="ENOG502SBRZ">
    <property type="taxonomic scope" value="Eukaryota"/>
</dbReference>
<dbReference type="Proteomes" id="UP000003786">
    <property type="component" value="Chromosome 1"/>
</dbReference>
<feature type="region of interest" description="Disordered" evidence="1">
    <location>
        <begin position="55"/>
        <end position="83"/>
    </location>
</feature>
<dbReference type="EMBL" id="AP011946">
    <property type="protein sequence ID" value="BAM38760.1"/>
    <property type="molecule type" value="Genomic_DNA"/>
</dbReference>
<name>J7M4L8_THEOR</name>
<feature type="compositionally biased region" description="Polar residues" evidence="1">
    <location>
        <begin position="64"/>
        <end position="73"/>
    </location>
</feature>
<dbReference type="GO" id="GO:0006623">
    <property type="term" value="P:protein targeting to vacuole"/>
    <property type="evidence" value="ECO:0007669"/>
    <property type="project" value="InterPro"/>
</dbReference>
<evidence type="ECO:0000313" key="3">
    <source>
        <dbReference type="Proteomes" id="UP000003786"/>
    </source>
</evidence>